<feature type="transmembrane region" description="Helical" evidence="2">
    <location>
        <begin position="104"/>
        <end position="122"/>
    </location>
</feature>
<gene>
    <name evidence="3" type="ORF">ACFPZN_04445</name>
</gene>
<sequence length="384" mass="41907">MTEPTKRRVTGRHVGYTTALAAGVAVFASGTATSFANLARYAREHGWIWGPALPLGLDLGIFALLLLDWLRPSAFLRTSAWVLTAGTVLANYAVTDGDRTDRALHAIVILVAVIIFEAARHLRDDDSTRMGKIRLSRWALSPIRTARLWRRMVLWEITSYSEALTRESAILHARTVLTAHYGKQYWITARRKVPLTLRHQLATGQIPSSVLLGLDTQDAVRAWVREALAELTATPSPDPVEGAGSGEVPAEDSAAPEPNRWDLIWDLQDSLRPDGVPAEVFAQAIGLARHHFEQVGTHMRNEDLAERLRIAKARANAIGKVIRTSHSEGPDLQVRTQDSDQVPTPAVEASAAEGWDLGGESGPEWGLTGPLTNGRALATRAGES</sequence>
<evidence type="ECO:0000256" key="2">
    <source>
        <dbReference type="SAM" id="Phobius"/>
    </source>
</evidence>
<keyword evidence="4" id="KW-1185">Reference proteome</keyword>
<dbReference type="Pfam" id="PF10935">
    <property type="entry name" value="DUF2637"/>
    <property type="match status" value="1"/>
</dbReference>
<organism evidence="3 4">
    <name type="scientific">Actinomadura rugatobispora</name>
    <dbReference type="NCBI Taxonomy" id="1994"/>
    <lineage>
        <taxon>Bacteria</taxon>
        <taxon>Bacillati</taxon>
        <taxon>Actinomycetota</taxon>
        <taxon>Actinomycetes</taxon>
        <taxon>Streptosporangiales</taxon>
        <taxon>Thermomonosporaceae</taxon>
        <taxon>Actinomadura</taxon>
    </lineage>
</organism>
<dbReference type="InterPro" id="IPR021235">
    <property type="entry name" value="DUF2637"/>
</dbReference>
<name>A0ABW0ZVM9_9ACTN</name>
<reference evidence="4" key="1">
    <citation type="journal article" date="2019" name="Int. J. Syst. Evol. Microbiol.">
        <title>The Global Catalogue of Microorganisms (GCM) 10K type strain sequencing project: providing services to taxonomists for standard genome sequencing and annotation.</title>
        <authorList>
            <consortium name="The Broad Institute Genomics Platform"/>
            <consortium name="The Broad Institute Genome Sequencing Center for Infectious Disease"/>
            <person name="Wu L."/>
            <person name="Ma J."/>
        </authorList>
    </citation>
    <scope>NUCLEOTIDE SEQUENCE [LARGE SCALE GENOMIC DNA]</scope>
    <source>
        <strain evidence="4">KCTC 42087</strain>
    </source>
</reference>
<dbReference type="EMBL" id="JBHSON010000004">
    <property type="protein sequence ID" value="MFC5744860.1"/>
    <property type="molecule type" value="Genomic_DNA"/>
</dbReference>
<evidence type="ECO:0000313" key="4">
    <source>
        <dbReference type="Proteomes" id="UP001596074"/>
    </source>
</evidence>
<feature type="region of interest" description="Disordered" evidence="1">
    <location>
        <begin position="325"/>
        <end position="384"/>
    </location>
</feature>
<accession>A0ABW0ZVM9</accession>
<dbReference type="RefSeq" id="WP_378280382.1">
    <property type="nucleotide sequence ID" value="NZ_JBHSON010000004.1"/>
</dbReference>
<evidence type="ECO:0000256" key="1">
    <source>
        <dbReference type="SAM" id="MobiDB-lite"/>
    </source>
</evidence>
<feature type="region of interest" description="Disordered" evidence="1">
    <location>
        <begin position="234"/>
        <end position="256"/>
    </location>
</feature>
<feature type="transmembrane region" description="Helical" evidence="2">
    <location>
        <begin position="74"/>
        <end position="92"/>
    </location>
</feature>
<keyword evidence="2" id="KW-0812">Transmembrane</keyword>
<feature type="transmembrane region" description="Helical" evidence="2">
    <location>
        <begin position="48"/>
        <end position="67"/>
    </location>
</feature>
<dbReference type="Proteomes" id="UP001596074">
    <property type="component" value="Unassembled WGS sequence"/>
</dbReference>
<evidence type="ECO:0000313" key="3">
    <source>
        <dbReference type="EMBL" id="MFC5744860.1"/>
    </source>
</evidence>
<keyword evidence="2" id="KW-1133">Transmembrane helix</keyword>
<comment type="caution">
    <text evidence="3">The sequence shown here is derived from an EMBL/GenBank/DDBJ whole genome shotgun (WGS) entry which is preliminary data.</text>
</comment>
<protein>
    <submittedName>
        <fullName evidence="3">DUF2637 domain-containing protein</fullName>
    </submittedName>
</protein>
<keyword evidence="2" id="KW-0472">Membrane</keyword>
<proteinExistence type="predicted"/>
<feature type="transmembrane region" description="Helical" evidence="2">
    <location>
        <begin position="14"/>
        <end position="36"/>
    </location>
</feature>